<feature type="transmembrane region" description="Helical" evidence="9">
    <location>
        <begin position="707"/>
        <end position="727"/>
    </location>
</feature>
<dbReference type="Gene3D" id="3.30.1360.200">
    <property type="match status" value="1"/>
</dbReference>
<comment type="similarity">
    <text evidence="10">Belongs to the SecD/SecF family. SecF subfamily.</text>
</comment>
<dbReference type="Pfam" id="PF02355">
    <property type="entry name" value="SecD_SecF_C"/>
    <property type="match status" value="2"/>
</dbReference>
<dbReference type="Gene3D" id="3.30.70.3220">
    <property type="match status" value="1"/>
</dbReference>
<dbReference type="InterPro" id="IPR022645">
    <property type="entry name" value="SecD/SecF_bac"/>
</dbReference>
<accession>A0A401XK95</accession>
<dbReference type="AlphaFoldDB" id="A0A401XK95"/>
<keyword evidence="16" id="KW-1185">Reference proteome</keyword>
<feature type="transmembrane region" description="Helical" evidence="9">
    <location>
        <begin position="872"/>
        <end position="895"/>
    </location>
</feature>
<evidence type="ECO:0000259" key="14">
    <source>
        <dbReference type="Pfam" id="PF22599"/>
    </source>
</evidence>
<feature type="transmembrane region" description="Helical" evidence="9">
    <location>
        <begin position="907"/>
        <end position="927"/>
    </location>
</feature>
<dbReference type="HAMAP" id="MF_01463_B">
    <property type="entry name" value="SecD_B"/>
    <property type="match status" value="1"/>
</dbReference>
<evidence type="ECO:0000256" key="8">
    <source>
        <dbReference type="ARBA" id="ARBA00023136"/>
    </source>
</evidence>
<dbReference type="InterPro" id="IPR048634">
    <property type="entry name" value="SecD_SecF_C"/>
</dbReference>
<dbReference type="EMBL" id="BHZE01000006">
    <property type="protein sequence ID" value="GCD77391.1"/>
    <property type="molecule type" value="Genomic_DNA"/>
</dbReference>
<evidence type="ECO:0000256" key="6">
    <source>
        <dbReference type="ARBA" id="ARBA00022989"/>
    </source>
</evidence>
<comment type="function">
    <text evidence="9">Part of the Sec protein translocase complex. Interacts with the SecYEG preprotein conducting channel. SecDF uses the proton motive force (PMF) to complete protein translocation after the ATP-dependent function of SecA.</text>
</comment>
<dbReference type="RefSeq" id="WP_124397452.1">
    <property type="nucleotide sequence ID" value="NZ_BHZE01000006.1"/>
</dbReference>
<dbReference type="GO" id="GO:0006605">
    <property type="term" value="P:protein targeting"/>
    <property type="evidence" value="ECO:0007669"/>
    <property type="project" value="UniProtKB-UniRule"/>
</dbReference>
<evidence type="ECO:0000256" key="10">
    <source>
        <dbReference type="HAMAP-Rule" id="MF_01464"/>
    </source>
</evidence>
<comment type="similarity">
    <text evidence="9">Belongs to the SecD/SecF family. SecD subfamily.</text>
</comment>
<dbReference type="InterPro" id="IPR048631">
    <property type="entry name" value="SecD_1st"/>
</dbReference>
<dbReference type="Pfam" id="PF07549">
    <property type="entry name" value="Sec_GG"/>
    <property type="match status" value="2"/>
</dbReference>
<evidence type="ECO:0000313" key="15">
    <source>
        <dbReference type="EMBL" id="GCD77391.1"/>
    </source>
</evidence>
<dbReference type="SUPFAM" id="SSF82866">
    <property type="entry name" value="Multidrug efflux transporter AcrB transmembrane domain"/>
    <property type="match status" value="2"/>
</dbReference>
<feature type="transmembrane region" description="Helical" evidence="9">
    <location>
        <begin position="620"/>
        <end position="642"/>
    </location>
</feature>
<reference evidence="15 16" key="1">
    <citation type="submission" date="2018-11" db="EMBL/GenBank/DDBJ databases">
        <title>Schleiferia aggregans sp. nov., a moderately thermophilic heterotrophic bacterium isolated from microbial mats at a terrestrial hot spring.</title>
        <authorList>
            <person name="Iino T."/>
            <person name="Ohkuma M."/>
            <person name="Haruta S."/>
        </authorList>
    </citation>
    <scope>NUCLEOTIDE SEQUENCE [LARGE SCALE GENOMIC DNA]</scope>
    <source>
        <strain evidence="15 16">LA</strain>
    </source>
</reference>
<dbReference type="InterPro" id="IPR022646">
    <property type="entry name" value="SecD/SecF_CS"/>
</dbReference>
<feature type="transmembrane region" description="Helical" evidence="9">
    <location>
        <begin position="847"/>
        <end position="865"/>
    </location>
</feature>
<keyword evidence="2 9" id="KW-0813">Transport</keyword>
<keyword evidence="4 9" id="KW-0812">Transmembrane</keyword>
<dbReference type="InterPro" id="IPR005665">
    <property type="entry name" value="SecF_bac"/>
</dbReference>
<dbReference type="GO" id="GO:0015450">
    <property type="term" value="F:protein-transporting ATPase activity"/>
    <property type="evidence" value="ECO:0007669"/>
    <property type="project" value="InterPro"/>
</dbReference>
<dbReference type="Pfam" id="PF22599">
    <property type="entry name" value="SecDF_P1_head"/>
    <property type="match status" value="1"/>
</dbReference>
<dbReference type="PRINTS" id="PR01755">
    <property type="entry name" value="SECFTRNLCASE"/>
</dbReference>
<sequence length="1027" mass="114257">MQNKGLIKGFAIAFAIACLYQLTFTFTASRIERKAHEYAKGDREAEQRYLDSMASEKVLNLLIKKYTYAEVKQKELNLGLDLKGGMNVILEVQVRDIIRSLAGDKNNPLIIEALDNTDKKLRSTQDNYANLFFTELDALMKTKGLSLRYSDPTLFGTKMLNDRVGFNAPDEKIKEEIRREVQGAIDNVFTVLRARIDQFGVVQPNIQKLENSGRILIELPGVKEPERVKKLLQSTAQLEFWNLYEGSEFLDFLSQANERLRVLAPREKESTATDDKKEQKPSDILDIKSVEDDQTTAQADQTKNTSDTAKAESDTASIENQYNPLFEVLAPYYDFQNNKAVPGPIVGIALVKDTAKVNKYLSMPQIRALLPADKRYVKFLWSAKPEGSTQQLFLLAIKGNRDDRPDLSGDVVIDARQDFDERNRPIVTMTMNAVGAQKWQKITREAASQEPKRSVAVVLDNLVYSFPQVQNEIPGGRTQITGNFTIQEAQDLANILKAGKLAAPARIVQADVVGPSLGKESIRAGIWSFVIALVIVLIYMIFYYQNAGVAANVALVVNMFFIFGLLASLGAVLTLPGIAGIVLTIGMSVDANVIIYERIREELRAGKGLKLAISDGYKAAYSSIIDANVTTLLTGIILYVFGTGPIRGFATTLIIGIFTSLFCAIFITRLIFEARLEKKKNITFSSKLTEGIFTNSKVDFLALRKRAYVVSGVIIVAGIISLFTRGLDYGVDFVGGRSYQIRFDQPVNTVKLATAIGEYFIDESGKKIVPTVKTIGSANQVIVTTKYKINQTGLEVENEIKDKLYQACKPFYANEIPENQFLDNDSGIGIVAERQVGPTIADDIKESAIWALVFSLLVIFLYILVRFSRWQFSLGAVLAAFHDVLVVISLFSLLYGIVPFTLEIDQAFIAALLTVIGYSLNDTVIVFDRIREYFATHSRRKPINEVINEAVNNTLGRTINTSLTTLFVLVIIFIFGGEVIRGFMFALMMGVIVGTYSSLFIATPVVYDTFSEEDRIKLLEAHKAANV</sequence>
<protein>
    <recommendedName>
        <fullName evidence="9 10">Multifunctional fusion protein</fullName>
    </recommendedName>
    <domain>
        <recommendedName>
            <fullName evidence="9">Protein translocase subunit SecD</fullName>
        </recommendedName>
    </domain>
    <domain>
        <recommendedName>
            <fullName evidence="10">Protein-export membrane protein SecF</fullName>
        </recommendedName>
    </domain>
</protein>
<feature type="region of interest" description="Disordered" evidence="11">
    <location>
        <begin position="265"/>
        <end position="316"/>
    </location>
</feature>
<keyword evidence="5 9" id="KW-0653">Protein transport</keyword>
<feature type="compositionally biased region" description="Basic and acidic residues" evidence="11">
    <location>
        <begin position="265"/>
        <end position="291"/>
    </location>
</feature>
<dbReference type="Proteomes" id="UP000286715">
    <property type="component" value="Unassembled WGS sequence"/>
</dbReference>
<comment type="caution">
    <text evidence="15">The sequence shown here is derived from an EMBL/GenBank/DDBJ whole genome shotgun (WGS) entry which is preliminary data.</text>
</comment>
<feature type="domain" description="SecDF P1 head subdomain" evidence="14">
    <location>
        <begin position="404"/>
        <end position="503"/>
    </location>
</feature>
<keyword evidence="3 9" id="KW-1003">Cell membrane</keyword>
<dbReference type="InterPro" id="IPR055344">
    <property type="entry name" value="SecD_SecF_C_bact"/>
</dbReference>
<keyword evidence="8 9" id="KW-0472">Membrane</keyword>
<feature type="transmembrane region" description="Helical" evidence="9">
    <location>
        <begin position="648"/>
        <end position="672"/>
    </location>
</feature>
<dbReference type="Pfam" id="PF21760">
    <property type="entry name" value="SecD_1st"/>
    <property type="match status" value="1"/>
</dbReference>
<evidence type="ECO:0000256" key="11">
    <source>
        <dbReference type="SAM" id="MobiDB-lite"/>
    </source>
</evidence>
<feature type="transmembrane region" description="Helical" evidence="9">
    <location>
        <begin position="578"/>
        <end position="599"/>
    </location>
</feature>
<dbReference type="PANTHER" id="PTHR30081">
    <property type="entry name" value="PROTEIN-EXPORT MEMBRANE PROTEIN SEC"/>
    <property type="match status" value="1"/>
</dbReference>
<dbReference type="PANTHER" id="PTHR30081:SF1">
    <property type="entry name" value="PROTEIN TRANSLOCASE SUBUNIT SECD"/>
    <property type="match status" value="1"/>
</dbReference>
<feature type="domain" description="Protein export membrane protein SecD/SecF C-terminal" evidence="12">
    <location>
        <begin position="505"/>
        <end position="671"/>
    </location>
</feature>
<dbReference type="GO" id="GO:0065002">
    <property type="term" value="P:intracellular protein transmembrane transport"/>
    <property type="evidence" value="ECO:0007669"/>
    <property type="project" value="UniProtKB-UniRule"/>
</dbReference>
<evidence type="ECO:0000256" key="5">
    <source>
        <dbReference type="ARBA" id="ARBA00022927"/>
    </source>
</evidence>
<evidence type="ECO:0000256" key="2">
    <source>
        <dbReference type="ARBA" id="ARBA00022448"/>
    </source>
</evidence>
<dbReference type="InterPro" id="IPR054384">
    <property type="entry name" value="SecDF_P1_head"/>
</dbReference>
<organism evidence="15 16">
    <name type="scientific">Thermaurantimonas aggregans</name>
    <dbReference type="NCBI Taxonomy" id="2173829"/>
    <lineage>
        <taxon>Bacteria</taxon>
        <taxon>Pseudomonadati</taxon>
        <taxon>Bacteroidota</taxon>
        <taxon>Flavobacteriia</taxon>
        <taxon>Flavobacteriales</taxon>
        <taxon>Schleiferiaceae</taxon>
        <taxon>Thermaurantimonas</taxon>
    </lineage>
</organism>
<evidence type="ECO:0000256" key="1">
    <source>
        <dbReference type="ARBA" id="ARBA00004651"/>
    </source>
</evidence>
<evidence type="ECO:0000256" key="4">
    <source>
        <dbReference type="ARBA" id="ARBA00022692"/>
    </source>
</evidence>
<evidence type="ECO:0000256" key="9">
    <source>
        <dbReference type="HAMAP-Rule" id="MF_01463"/>
    </source>
</evidence>
<evidence type="ECO:0000256" key="3">
    <source>
        <dbReference type="ARBA" id="ARBA00022475"/>
    </source>
</evidence>
<evidence type="ECO:0000313" key="16">
    <source>
        <dbReference type="Proteomes" id="UP000286715"/>
    </source>
</evidence>
<name>A0A401XK95_9FLAO</name>
<evidence type="ECO:0000259" key="12">
    <source>
        <dbReference type="Pfam" id="PF02355"/>
    </source>
</evidence>
<dbReference type="GO" id="GO:0043952">
    <property type="term" value="P:protein transport by the Sec complex"/>
    <property type="evidence" value="ECO:0007669"/>
    <property type="project" value="UniProtKB-UniRule"/>
</dbReference>
<comment type="subcellular location">
    <subcellularLocation>
        <location evidence="1 9">Cell membrane</location>
        <topology evidence="1 9">Multi-pass membrane protein</topology>
    </subcellularLocation>
</comment>
<dbReference type="InterPro" id="IPR005791">
    <property type="entry name" value="SecD"/>
</dbReference>
<comment type="subunit">
    <text evidence="9">Forms a complex with SecF. Part of the essential Sec protein translocation apparatus which comprises SecA, SecYEG and auxiliary proteins SecDF. Other proteins may also be involved.</text>
</comment>
<dbReference type="OrthoDB" id="9805019at2"/>
<dbReference type="FunFam" id="1.20.1640.10:FF:000004">
    <property type="entry name" value="Protein translocase subunit SecD"/>
    <property type="match status" value="1"/>
</dbReference>
<dbReference type="NCBIfam" id="TIGR01129">
    <property type="entry name" value="secD"/>
    <property type="match status" value="1"/>
</dbReference>
<dbReference type="InterPro" id="IPR022813">
    <property type="entry name" value="SecD/SecF_arch_bac"/>
</dbReference>
<feature type="transmembrane region" description="Helical" evidence="9">
    <location>
        <begin position="549"/>
        <end position="572"/>
    </location>
</feature>
<dbReference type="GO" id="GO:0005886">
    <property type="term" value="C:plasma membrane"/>
    <property type="evidence" value="ECO:0007669"/>
    <property type="project" value="UniProtKB-SubCell"/>
</dbReference>
<dbReference type="NCBIfam" id="NF009585">
    <property type="entry name" value="PRK13024.1-5"/>
    <property type="match status" value="1"/>
</dbReference>
<keyword evidence="7 9" id="KW-0811">Translocation</keyword>
<feature type="transmembrane region" description="Helical" evidence="9">
    <location>
        <begin position="959"/>
        <end position="977"/>
    </location>
</feature>
<evidence type="ECO:0000259" key="13">
    <source>
        <dbReference type="Pfam" id="PF21760"/>
    </source>
</evidence>
<comment type="caution">
    <text evidence="9">Lacks conserved residue(s) required for the propagation of feature annotation.</text>
</comment>
<dbReference type="Gene3D" id="1.20.1640.10">
    <property type="entry name" value="Multidrug efflux transporter AcrB transmembrane domain"/>
    <property type="match status" value="2"/>
</dbReference>
<dbReference type="HAMAP" id="MF_01464_B">
    <property type="entry name" value="SecF_B"/>
    <property type="match status" value="1"/>
</dbReference>
<feature type="compositionally biased region" description="Polar residues" evidence="11">
    <location>
        <begin position="295"/>
        <end position="316"/>
    </location>
</feature>
<dbReference type="NCBIfam" id="TIGR00966">
    <property type="entry name" value="transloc_SecF"/>
    <property type="match status" value="1"/>
</dbReference>
<keyword evidence="6 9" id="KW-1133">Transmembrane helix</keyword>
<feature type="transmembrane region" description="Helical" evidence="9">
    <location>
        <begin position="524"/>
        <end position="542"/>
    </location>
</feature>
<feature type="transmembrane region" description="Helical" evidence="9">
    <location>
        <begin position="983"/>
        <end position="1007"/>
    </location>
</feature>
<gene>
    <name evidence="10" type="primary">secF</name>
    <name evidence="9" type="synonym">secD</name>
    <name evidence="15" type="ORF">JCM31826_08730</name>
</gene>
<comment type="subunit">
    <text evidence="10">Forms a complex with SecD. Part of the essential Sec protein translocation apparatus which comprises SecA, SecYEG and auxiliary proteins SecDF. Other proteins may also be involved.</text>
</comment>
<proteinExistence type="inferred from homology"/>
<dbReference type="NCBIfam" id="TIGR00916">
    <property type="entry name" value="2A0604s01"/>
    <property type="match status" value="2"/>
</dbReference>
<evidence type="ECO:0000256" key="7">
    <source>
        <dbReference type="ARBA" id="ARBA00023010"/>
    </source>
</evidence>
<feature type="domain" description="Protein export membrane protein SecD/SecF C-terminal" evidence="12">
    <location>
        <begin position="828"/>
        <end position="1008"/>
    </location>
</feature>
<feature type="domain" description="Protein translocase subunit SecDF P1" evidence="13">
    <location>
        <begin position="186"/>
        <end position="242"/>
    </location>
</feature>